<name>H0QWP9_9ACTN</name>
<sequence length="86" mass="9172">MGGALRVGLDFGRYVTATNTDWTKSPQARRSVRGGGLLLHHPPGRMVYQDCIGVLAPFCFTYACSDHGDADVESLDAFAAATPRSA</sequence>
<evidence type="ECO:0000313" key="2">
    <source>
        <dbReference type="Proteomes" id="UP000035034"/>
    </source>
</evidence>
<dbReference type="EMBL" id="BAEH01000022">
    <property type="protein sequence ID" value="GAB17250.1"/>
    <property type="molecule type" value="Genomic_DNA"/>
</dbReference>
<comment type="caution">
    <text evidence="1">The sequence shown here is derived from an EMBL/GenBank/DDBJ whole genome shotgun (WGS) entry which is preliminary data.</text>
</comment>
<reference evidence="1 2" key="1">
    <citation type="submission" date="2011-12" db="EMBL/GenBank/DDBJ databases">
        <title>Whole genome shotgun sequence of Gordonia effusa NBRC 100432.</title>
        <authorList>
            <person name="Yoshida I."/>
            <person name="Takarada H."/>
            <person name="Hosoyama A."/>
            <person name="Tsuchikane K."/>
            <person name="Katsumata H."/>
            <person name="Yamazaki S."/>
            <person name="Fujita N."/>
        </authorList>
    </citation>
    <scope>NUCLEOTIDE SEQUENCE [LARGE SCALE GENOMIC DNA]</scope>
    <source>
        <strain evidence="1 2">NBRC 100432</strain>
    </source>
</reference>
<organism evidence="1 2">
    <name type="scientific">Gordonia effusa NBRC 100432</name>
    <dbReference type="NCBI Taxonomy" id="1077974"/>
    <lineage>
        <taxon>Bacteria</taxon>
        <taxon>Bacillati</taxon>
        <taxon>Actinomycetota</taxon>
        <taxon>Actinomycetes</taxon>
        <taxon>Mycobacteriales</taxon>
        <taxon>Gordoniaceae</taxon>
        <taxon>Gordonia</taxon>
    </lineage>
</organism>
<evidence type="ECO:0000313" key="1">
    <source>
        <dbReference type="EMBL" id="GAB17250.1"/>
    </source>
</evidence>
<proteinExistence type="predicted"/>
<dbReference type="AlphaFoldDB" id="H0QWP9"/>
<protein>
    <submittedName>
        <fullName evidence="1">Uncharacterized protein</fullName>
    </submittedName>
</protein>
<dbReference type="Proteomes" id="UP000035034">
    <property type="component" value="Unassembled WGS sequence"/>
</dbReference>
<gene>
    <name evidence="1" type="ORF">GOEFS_022_00300</name>
</gene>
<accession>H0QWP9</accession>
<keyword evidence="2" id="KW-1185">Reference proteome</keyword>